<evidence type="ECO:0000256" key="5">
    <source>
        <dbReference type="SAM" id="Phobius"/>
    </source>
</evidence>
<evidence type="ECO:0000256" key="1">
    <source>
        <dbReference type="ARBA" id="ARBA00004141"/>
    </source>
</evidence>
<dbReference type="Pfam" id="PF01925">
    <property type="entry name" value="TauE"/>
    <property type="match status" value="2"/>
</dbReference>
<evidence type="ECO:0000256" key="2">
    <source>
        <dbReference type="ARBA" id="ARBA00022692"/>
    </source>
</evidence>
<feature type="transmembrane region" description="Helical" evidence="5">
    <location>
        <begin position="152"/>
        <end position="169"/>
    </location>
</feature>
<organism evidence="6 7">
    <name type="scientific">Pelagomonas calceolata</name>
    <dbReference type="NCBI Taxonomy" id="35677"/>
    <lineage>
        <taxon>Eukaryota</taxon>
        <taxon>Sar</taxon>
        <taxon>Stramenopiles</taxon>
        <taxon>Ochrophyta</taxon>
        <taxon>Pelagophyceae</taxon>
        <taxon>Pelagomonadales</taxon>
        <taxon>Pelagomonadaceae</taxon>
        <taxon>Pelagomonas</taxon>
    </lineage>
</organism>
<comment type="caution">
    <text evidence="6">The sequence shown here is derived from an EMBL/GenBank/DDBJ whole genome shotgun (WGS) entry which is preliminary data.</text>
</comment>
<sequence length="469" mass="48747">MMHSRRGARTFAGLAVCAVGAAVLLLGNTARRRLGDASVDEVTGHKRLAPTDATDVAGFVCAALGLVIAAGGGIGGGGMLVPIYVLVMGFKPKFAIPLSNMTVLGGAIANVAMNARKRHPLADRALVDWDLLVLMEPLTLAGALAGGFANKIAPELVITVLLVVLLYLTSERTVKKGLKLYAKESAAFSAMADARVALDDAERQEETKGLLDDDGGEPKGVDDEKRAALGRILAEERRAFPPDKVAVLAGMFVLTVAMNLAKGGGAFPSPFGIECGTASYWALTAAMFGALVAISLAVRAYLVKRTETKDACGYAYVEGDFHWDSSTTLKYPCVCFFAGVCAGLFGIGGGIVNGPLMLELGVLPPVAGATTACMILLTSTTAATTFLTFGLVQLDYAKRLFWVGVGATAVGQLLMTRLVKKTGRQSYVAFSIGAVVSLSTVLMGFHGLVSLASDASEEERAGAICGKGD</sequence>
<dbReference type="InterPro" id="IPR002781">
    <property type="entry name" value="TM_pro_TauE-like"/>
</dbReference>
<evidence type="ECO:0000313" key="6">
    <source>
        <dbReference type="EMBL" id="CAH0372601.1"/>
    </source>
</evidence>
<feature type="transmembrane region" description="Helical" evidence="5">
    <location>
        <begin position="245"/>
        <end position="261"/>
    </location>
</feature>
<feature type="transmembrane region" description="Helical" evidence="5">
    <location>
        <begin position="56"/>
        <end position="87"/>
    </location>
</feature>
<feature type="transmembrane region" description="Helical" evidence="5">
    <location>
        <begin position="281"/>
        <end position="302"/>
    </location>
</feature>
<feature type="transmembrane region" description="Helical" evidence="5">
    <location>
        <begin position="427"/>
        <end position="451"/>
    </location>
</feature>
<keyword evidence="2 5" id="KW-0812">Transmembrane</keyword>
<dbReference type="AlphaFoldDB" id="A0A8J2SQS0"/>
<feature type="transmembrane region" description="Helical" evidence="5">
    <location>
        <begin position="366"/>
        <end position="392"/>
    </location>
</feature>
<keyword evidence="4 5" id="KW-0472">Membrane</keyword>
<feature type="transmembrane region" description="Helical" evidence="5">
    <location>
        <begin position="331"/>
        <end position="354"/>
    </location>
</feature>
<protein>
    <submittedName>
        <fullName evidence="6">Uncharacterized protein</fullName>
    </submittedName>
</protein>
<feature type="transmembrane region" description="Helical" evidence="5">
    <location>
        <begin position="126"/>
        <end position="146"/>
    </location>
</feature>
<accession>A0A8J2SQS0</accession>
<dbReference type="PANTHER" id="PTHR14255:SF3">
    <property type="entry name" value="SULFITE EXPORTER TAUE_SAFE FAMILY PROTEIN 5-RELATED"/>
    <property type="match status" value="1"/>
</dbReference>
<dbReference type="Proteomes" id="UP000789595">
    <property type="component" value="Unassembled WGS sequence"/>
</dbReference>
<dbReference type="EMBL" id="CAKKNE010000003">
    <property type="protein sequence ID" value="CAH0372601.1"/>
    <property type="molecule type" value="Genomic_DNA"/>
</dbReference>
<dbReference type="PANTHER" id="PTHR14255">
    <property type="entry name" value="CEREBLON"/>
    <property type="match status" value="1"/>
</dbReference>
<keyword evidence="3 5" id="KW-1133">Transmembrane helix</keyword>
<dbReference type="GO" id="GO:0016567">
    <property type="term" value="P:protein ubiquitination"/>
    <property type="evidence" value="ECO:0007669"/>
    <property type="project" value="TreeGrafter"/>
</dbReference>
<evidence type="ECO:0000256" key="4">
    <source>
        <dbReference type="ARBA" id="ARBA00023136"/>
    </source>
</evidence>
<comment type="subcellular location">
    <subcellularLocation>
        <location evidence="1">Membrane</location>
        <topology evidence="1">Multi-pass membrane protein</topology>
    </subcellularLocation>
</comment>
<name>A0A8J2SQS0_9STRA</name>
<proteinExistence type="predicted"/>
<reference evidence="6" key="1">
    <citation type="submission" date="2021-11" db="EMBL/GenBank/DDBJ databases">
        <authorList>
            <consortium name="Genoscope - CEA"/>
            <person name="William W."/>
        </authorList>
    </citation>
    <scope>NUCLEOTIDE SEQUENCE</scope>
</reference>
<dbReference type="GO" id="GO:0031464">
    <property type="term" value="C:Cul4A-RING E3 ubiquitin ligase complex"/>
    <property type="evidence" value="ECO:0007669"/>
    <property type="project" value="TreeGrafter"/>
</dbReference>
<dbReference type="GO" id="GO:0016020">
    <property type="term" value="C:membrane"/>
    <property type="evidence" value="ECO:0007669"/>
    <property type="project" value="UniProtKB-SubCell"/>
</dbReference>
<evidence type="ECO:0000313" key="7">
    <source>
        <dbReference type="Proteomes" id="UP000789595"/>
    </source>
</evidence>
<evidence type="ECO:0000256" key="3">
    <source>
        <dbReference type="ARBA" id="ARBA00022989"/>
    </source>
</evidence>
<gene>
    <name evidence="6" type="ORF">PECAL_3P26100</name>
</gene>
<dbReference type="OrthoDB" id="434519at2759"/>
<keyword evidence="7" id="KW-1185">Reference proteome</keyword>